<reference evidence="3" key="1">
    <citation type="journal article" date="2023" name="Nat. Microbiol.">
        <title>Babesia duncani multi-omics identifies virulence factors and drug targets.</title>
        <authorList>
            <person name="Singh P."/>
            <person name="Lonardi S."/>
            <person name="Liang Q."/>
            <person name="Vydyam P."/>
            <person name="Khabirova E."/>
            <person name="Fang T."/>
            <person name="Gihaz S."/>
            <person name="Thekkiniath J."/>
            <person name="Munshi M."/>
            <person name="Abel S."/>
            <person name="Ciampossin L."/>
            <person name="Batugedara G."/>
            <person name="Gupta M."/>
            <person name="Lu X.M."/>
            <person name="Lenz T."/>
            <person name="Chakravarty S."/>
            <person name="Cornillot E."/>
            <person name="Hu Y."/>
            <person name="Ma W."/>
            <person name="Gonzalez L.M."/>
            <person name="Sanchez S."/>
            <person name="Estrada K."/>
            <person name="Sanchez-Flores A."/>
            <person name="Montero E."/>
            <person name="Harb O.S."/>
            <person name="Le Roch K.G."/>
            <person name="Mamoun C.B."/>
        </authorList>
    </citation>
    <scope>NUCLEOTIDE SEQUENCE</scope>
    <source>
        <strain evidence="3">WA1</strain>
    </source>
</reference>
<feature type="chain" id="PRO_5042107038" evidence="2">
    <location>
        <begin position="18"/>
        <end position="136"/>
    </location>
</feature>
<comment type="caution">
    <text evidence="3">The sequence shown here is derived from an EMBL/GenBank/DDBJ whole genome shotgun (WGS) entry which is preliminary data.</text>
</comment>
<protein>
    <submittedName>
        <fullName evidence="3">Uncharacterized protein</fullName>
    </submittedName>
</protein>
<accession>A0AAD9PMU1</accession>
<keyword evidence="4" id="KW-1185">Reference proteome</keyword>
<dbReference type="AlphaFoldDB" id="A0AAD9PMU1"/>
<feature type="signal peptide" evidence="2">
    <location>
        <begin position="1"/>
        <end position="17"/>
    </location>
</feature>
<dbReference type="GeneID" id="94334749"/>
<keyword evidence="2" id="KW-0732">Signal</keyword>
<name>A0AAD9PMU1_9APIC</name>
<dbReference type="EMBL" id="JALLKP010000001">
    <property type="protein sequence ID" value="KAK2197451.1"/>
    <property type="molecule type" value="Genomic_DNA"/>
</dbReference>
<dbReference type="Proteomes" id="UP001214638">
    <property type="component" value="Unassembled WGS sequence"/>
</dbReference>
<dbReference type="RefSeq" id="XP_067804293.1">
    <property type="nucleotide sequence ID" value="XM_067945502.1"/>
</dbReference>
<organism evidence="3 4">
    <name type="scientific">Babesia duncani</name>
    <dbReference type="NCBI Taxonomy" id="323732"/>
    <lineage>
        <taxon>Eukaryota</taxon>
        <taxon>Sar</taxon>
        <taxon>Alveolata</taxon>
        <taxon>Apicomplexa</taxon>
        <taxon>Aconoidasida</taxon>
        <taxon>Piroplasmida</taxon>
        <taxon>Babesiidae</taxon>
        <taxon>Babesia</taxon>
    </lineage>
</organism>
<keyword evidence="1" id="KW-0175">Coiled coil</keyword>
<evidence type="ECO:0000256" key="1">
    <source>
        <dbReference type="SAM" id="Coils"/>
    </source>
</evidence>
<evidence type="ECO:0000256" key="2">
    <source>
        <dbReference type="SAM" id="SignalP"/>
    </source>
</evidence>
<evidence type="ECO:0000313" key="4">
    <source>
        <dbReference type="Proteomes" id="UP001214638"/>
    </source>
</evidence>
<proteinExistence type="predicted"/>
<dbReference type="KEGG" id="bdw:94334749"/>
<feature type="coiled-coil region" evidence="1">
    <location>
        <begin position="77"/>
        <end position="107"/>
    </location>
</feature>
<sequence>MNLYCFFLLLNIYNVKSVERRDNSIGSTLLRYVLTKTKYNNSKSQYGRITQAPLIKVHLHKTLLPSSFHESQKRPLNEVRLERAADMENENRELNEAYENADTLVHDLDSLKDVPLPLFNAHNYTEEEYKKLYGDT</sequence>
<evidence type="ECO:0000313" key="3">
    <source>
        <dbReference type="EMBL" id="KAK2197451.1"/>
    </source>
</evidence>
<gene>
    <name evidence="3" type="ORF">BdWA1_000451</name>
</gene>